<keyword evidence="3" id="KW-0169">Cobalamin biosynthesis</keyword>
<dbReference type="RefSeq" id="WP_257768812.1">
    <property type="nucleotide sequence ID" value="NZ_CP102480.1"/>
</dbReference>
<evidence type="ECO:0000256" key="14">
    <source>
        <dbReference type="ARBA" id="ARBA00060548"/>
    </source>
</evidence>
<keyword evidence="6" id="KW-0949">S-adenosyl-L-methionine</keyword>
<evidence type="ECO:0000256" key="13">
    <source>
        <dbReference type="ARBA" id="ARBA00047561"/>
    </source>
</evidence>
<dbReference type="PANTHER" id="PTHR45790">
    <property type="entry name" value="SIROHEME SYNTHASE-RELATED"/>
    <property type="match status" value="1"/>
</dbReference>
<keyword evidence="4 16" id="KW-0489">Methyltransferase</keyword>
<evidence type="ECO:0000256" key="3">
    <source>
        <dbReference type="ARBA" id="ARBA00022573"/>
    </source>
</evidence>
<dbReference type="NCBIfam" id="NF004790">
    <property type="entry name" value="PRK06136.1"/>
    <property type="match status" value="1"/>
</dbReference>
<keyword evidence="7 19" id="KW-0560">Oxidoreductase</keyword>
<dbReference type="GO" id="GO:0051266">
    <property type="term" value="F:sirohydrochlorin ferrochelatase activity"/>
    <property type="evidence" value="ECO:0007669"/>
    <property type="project" value="UniProtKB-EC"/>
</dbReference>
<evidence type="ECO:0000259" key="18">
    <source>
        <dbReference type="Pfam" id="PF10414"/>
    </source>
</evidence>
<dbReference type="PIRSF" id="PIRSF036426">
    <property type="entry name" value="Sirohaem_synth"/>
    <property type="match status" value="1"/>
</dbReference>
<feature type="domain" description="Tetrapyrrole methylase" evidence="17">
    <location>
        <begin position="220"/>
        <end position="429"/>
    </location>
</feature>
<accession>A0A9J7ASR4</accession>
<dbReference type="CDD" id="cd11642">
    <property type="entry name" value="SUMT"/>
    <property type="match status" value="1"/>
</dbReference>
<dbReference type="GO" id="GO:0051287">
    <property type="term" value="F:NAD binding"/>
    <property type="evidence" value="ECO:0007669"/>
    <property type="project" value="InterPro"/>
</dbReference>
<dbReference type="Gene3D" id="3.40.1010.10">
    <property type="entry name" value="Cobalt-precorrin-4 Transmethylase, Domain 1"/>
    <property type="match status" value="1"/>
</dbReference>
<evidence type="ECO:0000256" key="4">
    <source>
        <dbReference type="ARBA" id="ARBA00022603"/>
    </source>
</evidence>
<keyword evidence="10" id="KW-0627">Porphyrin biosynthesis</keyword>
<dbReference type="InterPro" id="IPR006367">
    <property type="entry name" value="Sirohaem_synthase_N"/>
</dbReference>
<evidence type="ECO:0000256" key="5">
    <source>
        <dbReference type="ARBA" id="ARBA00022679"/>
    </source>
</evidence>
<sequence length="470" mass="50094">MKYLPIFADLAGQHALLVGGNEDSARKLRLLLKTEARIRVVSSAPNAEVSRLAAEGRIDLRRRPFETADLADVRIAILGDAEALDIEEVAREIRATGVPTNVVDRPDLSTFIIPGIVDRDPIVVAIGSEGAAPVMVRRIRERIEALLPVRLGALARFAQSFRGAVSAAIGDGGVRRLFWERFFDGPVARDVLAGREGGTREAMLRLVNTAGARAERRGSVALVGAGPGDPDLLTLRALRLMQDADVIVHDALIGPTMLDYVRRDSIRVDVGKRAGRASWSQDEINAVLAEHAEAGRRVVRLKGGDPFIFGRGGEELAYLKARGISVDIVPGVTAALGAASAAGLPLTHRDHANRLTILTGHDRNGYSDFDANVLADPKGTLVIYMGLGAAPRIMAAALDAGRAAETPVAVIEKATLPEQRVLKASLGNLANLVEEQRVEAPALIVIGDVAALAEGETFETVGGERRRLAV</sequence>
<evidence type="ECO:0000256" key="6">
    <source>
        <dbReference type="ARBA" id="ARBA00022691"/>
    </source>
</evidence>
<keyword evidence="5 16" id="KW-0808">Transferase</keyword>
<dbReference type="AlphaFoldDB" id="A0A9J7ASR4"/>
<dbReference type="InterPro" id="IPR036291">
    <property type="entry name" value="NAD(P)-bd_dom_sf"/>
</dbReference>
<organism evidence="19 20">
    <name type="scientific">Nisaea acidiphila</name>
    <dbReference type="NCBI Taxonomy" id="1862145"/>
    <lineage>
        <taxon>Bacteria</taxon>
        <taxon>Pseudomonadati</taxon>
        <taxon>Pseudomonadota</taxon>
        <taxon>Alphaproteobacteria</taxon>
        <taxon>Rhodospirillales</taxon>
        <taxon>Thalassobaculaceae</taxon>
        <taxon>Nisaea</taxon>
    </lineage>
</organism>
<dbReference type="InterPro" id="IPR014776">
    <property type="entry name" value="4pyrrole_Mease_sub2"/>
</dbReference>
<dbReference type="PROSITE" id="PS00839">
    <property type="entry name" value="SUMT_1"/>
    <property type="match status" value="1"/>
</dbReference>
<dbReference type="GO" id="GO:0019354">
    <property type="term" value="P:siroheme biosynthetic process"/>
    <property type="evidence" value="ECO:0007669"/>
    <property type="project" value="InterPro"/>
</dbReference>
<dbReference type="InterPro" id="IPR037115">
    <property type="entry name" value="Sirohaem_synt_dimer_dom_sf"/>
</dbReference>
<dbReference type="SUPFAM" id="SSF53790">
    <property type="entry name" value="Tetrapyrrole methylase"/>
    <property type="match status" value="1"/>
</dbReference>
<evidence type="ECO:0000256" key="9">
    <source>
        <dbReference type="ARBA" id="ARBA00023239"/>
    </source>
</evidence>
<dbReference type="SUPFAM" id="SSF51735">
    <property type="entry name" value="NAD(P)-binding Rossmann-fold domains"/>
    <property type="match status" value="1"/>
</dbReference>
<dbReference type="GO" id="GO:0004851">
    <property type="term" value="F:uroporphyrin-III C-methyltransferase activity"/>
    <property type="evidence" value="ECO:0007669"/>
    <property type="project" value="UniProtKB-EC"/>
</dbReference>
<evidence type="ECO:0000256" key="2">
    <source>
        <dbReference type="ARBA" id="ARBA00005879"/>
    </source>
</evidence>
<evidence type="ECO:0000259" key="17">
    <source>
        <dbReference type="Pfam" id="PF00590"/>
    </source>
</evidence>
<dbReference type="InterPro" id="IPR014777">
    <property type="entry name" value="4pyrrole_Mease_sub1"/>
</dbReference>
<evidence type="ECO:0000256" key="10">
    <source>
        <dbReference type="ARBA" id="ARBA00023244"/>
    </source>
</evidence>
<dbReference type="Gene3D" id="1.10.8.210">
    <property type="entry name" value="Sirohaem synthase, dimerisation domain"/>
    <property type="match status" value="1"/>
</dbReference>
<evidence type="ECO:0000256" key="1">
    <source>
        <dbReference type="ARBA" id="ARBA00005010"/>
    </source>
</evidence>
<keyword evidence="9 19" id="KW-0456">Lyase</keyword>
<evidence type="ECO:0000313" key="20">
    <source>
        <dbReference type="Proteomes" id="UP001060336"/>
    </source>
</evidence>
<dbReference type="Gene3D" id="3.40.50.720">
    <property type="entry name" value="NAD(P)-binding Rossmann-like Domain"/>
    <property type="match status" value="1"/>
</dbReference>
<evidence type="ECO:0000313" key="19">
    <source>
        <dbReference type="EMBL" id="UUX49906.1"/>
    </source>
</evidence>
<dbReference type="NCBIfam" id="NF007922">
    <property type="entry name" value="PRK10637.1"/>
    <property type="match status" value="1"/>
</dbReference>
<protein>
    <submittedName>
        <fullName evidence="19">Siroheme synthase CysG</fullName>
        <ecNumber evidence="19">1.3.1.76</ecNumber>
        <ecNumber evidence="19">2.1.1.107</ecNumber>
        <ecNumber evidence="19">4.99.1.4</ecNumber>
    </submittedName>
</protein>
<feature type="domain" description="Sirohaem synthase dimerisation" evidence="18">
    <location>
        <begin position="150"/>
        <end position="205"/>
    </location>
</feature>
<evidence type="ECO:0000256" key="8">
    <source>
        <dbReference type="ARBA" id="ARBA00023027"/>
    </source>
</evidence>
<dbReference type="GO" id="GO:0043115">
    <property type="term" value="F:precorrin-2 dehydrogenase activity"/>
    <property type="evidence" value="ECO:0007669"/>
    <property type="project" value="UniProtKB-EC"/>
</dbReference>
<dbReference type="Pfam" id="PF10414">
    <property type="entry name" value="CysG_dimeriser"/>
    <property type="match status" value="1"/>
</dbReference>
<comment type="catalytic activity">
    <reaction evidence="13">
        <text>precorrin-2 + NAD(+) = sirohydrochlorin + NADH + 2 H(+)</text>
        <dbReference type="Rhea" id="RHEA:15613"/>
        <dbReference type="ChEBI" id="CHEBI:15378"/>
        <dbReference type="ChEBI" id="CHEBI:57540"/>
        <dbReference type="ChEBI" id="CHEBI:57945"/>
        <dbReference type="ChEBI" id="CHEBI:58351"/>
        <dbReference type="ChEBI" id="CHEBI:58827"/>
        <dbReference type="EC" id="1.3.1.76"/>
    </reaction>
</comment>
<dbReference type="EC" id="4.99.1.4" evidence="19"/>
<keyword evidence="8" id="KW-0520">NAD</keyword>
<dbReference type="InterPro" id="IPR003043">
    <property type="entry name" value="Uropor_MeTrfase_CS"/>
</dbReference>
<dbReference type="FunFam" id="3.40.1010.10:FF:000001">
    <property type="entry name" value="Siroheme synthase"/>
    <property type="match status" value="1"/>
</dbReference>
<evidence type="ECO:0000256" key="12">
    <source>
        <dbReference type="ARBA" id="ARBA00025705"/>
    </source>
</evidence>
<dbReference type="InterPro" id="IPR035996">
    <property type="entry name" value="4pyrrol_Methylase_sf"/>
</dbReference>
<dbReference type="Pfam" id="PF13241">
    <property type="entry name" value="NAD_binding_7"/>
    <property type="match status" value="1"/>
</dbReference>
<proteinExistence type="inferred from homology"/>
<comment type="pathway">
    <text evidence="1">Porphyrin-containing compound metabolism; siroheme biosynthesis; sirohydrochlorin from precorrin-2: step 1/1.</text>
</comment>
<dbReference type="EC" id="1.3.1.76" evidence="19"/>
<evidence type="ECO:0000256" key="15">
    <source>
        <dbReference type="PIRSR" id="PIRSR036426-1"/>
    </source>
</evidence>
<gene>
    <name evidence="19" type="primary">cysG</name>
    <name evidence="19" type="ORF">NUH88_21270</name>
</gene>
<keyword evidence="20" id="KW-1185">Reference proteome</keyword>
<dbReference type="SUPFAM" id="SSF75615">
    <property type="entry name" value="Siroheme synthase middle domains-like"/>
    <property type="match status" value="1"/>
</dbReference>
<dbReference type="EMBL" id="CP102480">
    <property type="protein sequence ID" value="UUX49906.1"/>
    <property type="molecule type" value="Genomic_DNA"/>
</dbReference>
<comment type="pathway">
    <text evidence="12">Porphyrin-containing compound metabolism; siroheme biosynthesis; precorrin-2 from uroporphyrinogen III: step 1/1.</text>
</comment>
<dbReference type="InterPro" id="IPR019478">
    <property type="entry name" value="Sirohaem_synthase_dimer_dom"/>
</dbReference>
<dbReference type="Proteomes" id="UP001060336">
    <property type="component" value="Chromosome"/>
</dbReference>
<feature type="active site" description="Proton donor" evidence="15">
    <location>
        <position position="272"/>
    </location>
</feature>
<dbReference type="GO" id="GO:0032259">
    <property type="term" value="P:methylation"/>
    <property type="evidence" value="ECO:0007669"/>
    <property type="project" value="UniProtKB-KW"/>
</dbReference>
<dbReference type="InterPro" id="IPR000878">
    <property type="entry name" value="4pyrrol_Mease"/>
</dbReference>
<comment type="pathway">
    <text evidence="14">Cofactor biosynthesis; adenosylcobalamin biosynthesis; precorrin-2 from uroporphyrinogen III: step 1/1.</text>
</comment>
<dbReference type="Gene3D" id="3.30.950.10">
    <property type="entry name" value="Methyltransferase, Cobalt-precorrin-4 Transmethylase, Domain 2"/>
    <property type="match status" value="1"/>
</dbReference>
<evidence type="ECO:0000256" key="7">
    <source>
        <dbReference type="ARBA" id="ARBA00023002"/>
    </source>
</evidence>
<dbReference type="PROSITE" id="PS00840">
    <property type="entry name" value="SUMT_2"/>
    <property type="match status" value="1"/>
</dbReference>
<name>A0A9J7ASR4_9PROT</name>
<dbReference type="EC" id="2.1.1.107" evidence="19"/>
<evidence type="ECO:0000256" key="11">
    <source>
        <dbReference type="ARBA" id="ARBA00023268"/>
    </source>
</evidence>
<dbReference type="NCBIfam" id="TIGR01469">
    <property type="entry name" value="cobA_cysG_Cterm"/>
    <property type="match status" value="1"/>
</dbReference>
<dbReference type="KEGG" id="naci:NUH88_21270"/>
<evidence type="ECO:0000256" key="16">
    <source>
        <dbReference type="RuleBase" id="RU003960"/>
    </source>
</evidence>
<reference evidence="19" key="1">
    <citation type="submission" date="2022-08" db="EMBL/GenBank/DDBJ databases">
        <title>Nisaea acidiphila sp. nov., isolated from a marine algal debris and emended description of the genus Nisaea Urios et al. 2008.</title>
        <authorList>
            <person name="Kwon K."/>
        </authorList>
    </citation>
    <scope>NUCLEOTIDE SEQUENCE</scope>
    <source>
        <strain evidence="19">MEBiC11861</strain>
    </source>
</reference>
<dbReference type="Pfam" id="PF00590">
    <property type="entry name" value="TP_methylase"/>
    <property type="match status" value="1"/>
</dbReference>
<comment type="similarity">
    <text evidence="2 16">Belongs to the precorrin methyltransferase family.</text>
</comment>
<dbReference type="GO" id="GO:0009236">
    <property type="term" value="P:cobalamin biosynthetic process"/>
    <property type="evidence" value="ECO:0007669"/>
    <property type="project" value="UniProtKB-KW"/>
</dbReference>
<dbReference type="InterPro" id="IPR050161">
    <property type="entry name" value="Siro_Cobalamin_biosynth"/>
</dbReference>
<dbReference type="NCBIfam" id="TIGR01470">
    <property type="entry name" value="cysG_Nterm"/>
    <property type="match status" value="1"/>
</dbReference>
<feature type="active site" description="Proton acceptor" evidence="15">
    <location>
        <position position="250"/>
    </location>
</feature>
<dbReference type="Gene3D" id="3.30.160.110">
    <property type="entry name" value="Siroheme synthase, domain 2"/>
    <property type="match status" value="1"/>
</dbReference>
<dbReference type="PANTHER" id="PTHR45790:SF3">
    <property type="entry name" value="S-ADENOSYL-L-METHIONINE-DEPENDENT UROPORPHYRINOGEN III METHYLTRANSFERASE, CHLOROPLASTIC"/>
    <property type="match status" value="1"/>
</dbReference>
<dbReference type="FunFam" id="3.30.950.10:FF:000001">
    <property type="entry name" value="Siroheme synthase"/>
    <property type="match status" value="1"/>
</dbReference>
<dbReference type="InterPro" id="IPR012409">
    <property type="entry name" value="Sirohaem_synth"/>
</dbReference>
<keyword evidence="11" id="KW-0511">Multifunctional enzyme</keyword>
<dbReference type="InterPro" id="IPR006366">
    <property type="entry name" value="CobA/CysG_C"/>
</dbReference>